<sequence>MFRFFANYYYYYTQIYPITPLNQIPQHLGFLNHQFFFHILYKIVSVNHFNMNNHEKQQLVDDRDVDDQYKSTEDSSSVREDVTDVVYGDSSALRNGNGIRLADRLTDLFVGDGDRDDDLLIHGTVMQWLHAFDMQVVGGCLRRWLL</sequence>
<name>A0A251UI05_HELAN</name>
<evidence type="ECO:0000313" key="3">
    <source>
        <dbReference type="Proteomes" id="UP000215914"/>
    </source>
</evidence>
<keyword evidence="3" id="KW-1185">Reference proteome</keyword>
<protein>
    <submittedName>
        <fullName evidence="2">Uncharacterized protein</fullName>
    </submittedName>
</protein>
<evidence type="ECO:0000313" key="2">
    <source>
        <dbReference type="EMBL" id="OTG22699.1"/>
    </source>
</evidence>
<dbReference type="EMBL" id="MNCJ02000321">
    <property type="protein sequence ID" value="KAF5801898.1"/>
    <property type="molecule type" value="Genomic_DNA"/>
</dbReference>
<reference evidence="1 3" key="1">
    <citation type="journal article" date="2017" name="Nature">
        <title>The sunflower genome provides insights into oil metabolism, flowering and Asterid evolution.</title>
        <authorList>
            <person name="Badouin H."/>
            <person name="Gouzy J."/>
            <person name="Grassa C.J."/>
            <person name="Murat F."/>
            <person name="Staton S.E."/>
            <person name="Cottret L."/>
            <person name="Lelandais-Briere C."/>
            <person name="Owens G.L."/>
            <person name="Carrere S."/>
            <person name="Mayjonade B."/>
            <person name="Legrand L."/>
            <person name="Gill N."/>
            <person name="Kane N.C."/>
            <person name="Bowers J.E."/>
            <person name="Hubner S."/>
            <person name="Bellec A."/>
            <person name="Berard A."/>
            <person name="Berges H."/>
            <person name="Blanchet N."/>
            <person name="Boniface M.C."/>
            <person name="Brunel D."/>
            <person name="Catrice O."/>
            <person name="Chaidir N."/>
            <person name="Claudel C."/>
            <person name="Donnadieu C."/>
            <person name="Faraut T."/>
            <person name="Fievet G."/>
            <person name="Helmstetter N."/>
            <person name="King M."/>
            <person name="Knapp S.J."/>
            <person name="Lai Z."/>
            <person name="Le Paslier M.C."/>
            <person name="Lippi Y."/>
            <person name="Lorenzon L."/>
            <person name="Mandel J.R."/>
            <person name="Marage G."/>
            <person name="Marchand G."/>
            <person name="Marquand E."/>
            <person name="Bret-Mestries E."/>
            <person name="Morien E."/>
            <person name="Nambeesan S."/>
            <person name="Nguyen T."/>
            <person name="Pegot-Espagnet P."/>
            <person name="Pouilly N."/>
            <person name="Raftis F."/>
            <person name="Sallet E."/>
            <person name="Schiex T."/>
            <person name="Thomas J."/>
            <person name="Vandecasteele C."/>
            <person name="Vares D."/>
            <person name="Vear F."/>
            <person name="Vautrin S."/>
            <person name="Crespi M."/>
            <person name="Mangin B."/>
            <person name="Burke J.M."/>
            <person name="Salse J."/>
            <person name="Munos S."/>
            <person name="Vincourt P."/>
            <person name="Rieseberg L.H."/>
            <person name="Langlade N.B."/>
        </authorList>
    </citation>
    <scope>NUCLEOTIDE SEQUENCE [LARGE SCALE GENOMIC DNA]</scope>
    <source>
        <strain evidence="3">cv. SF193</strain>
        <tissue evidence="1">Leaves</tissue>
    </source>
</reference>
<reference evidence="1" key="3">
    <citation type="submission" date="2020-06" db="EMBL/GenBank/DDBJ databases">
        <title>Helianthus annuus Genome sequencing and assembly Release 2.</title>
        <authorList>
            <person name="Gouzy J."/>
            <person name="Langlade N."/>
            <person name="Munos S."/>
        </authorList>
    </citation>
    <scope>NUCLEOTIDE SEQUENCE</scope>
    <source>
        <tissue evidence="1">Leaves</tissue>
    </source>
</reference>
<gene>
    <name evidence="2" type="ORF">HannXRQ_Chr06g0174351</name>
    <name evidence="1" type="ORF">HanXRQr2_Chr06g0253441</name>
</gene>
<dbReference type="Gramene" id="mRNA:HanXRQr2_Chr06g0253441">
    <property type="protein sequence ID" value="CDS:HanXRQr2_Chr06g0253441.1"/>
    <property type="gene ID" value="HanXRQr2_Chr06g0253441"/>
</dbReference>
<reference evidence="2" key="2">
    <citation type="submission" date="2017-02" db="EMBL/GenBank/DDBJ databases">
        <title>Sunflower complete genome.</title>
        <authorList>
            <person name="Langlade N."/>
            <person name="Munos S."/>
        </authorList>
    </citation>
    <scope>NUCLEOTIDE SEQUENCE [LARGE SCALE GENOMIC DNA]</scope>
    <source>
        <tissue evidence="2">Leaves</tissue>
    </source>
</reference>
<dbReference type="InParanoid" id="A0A251UI05"/>
<dbReference type="AlphaFoldDB" id="A0A251UI05"/>
<dbReference type="Proteomes" id="UP000215914">
    <property type="component" value="Chromosome 6"/>
</dbReference>
<accession>A0A251UI05</accession>
<proteinExistence type="predicted"/>
<dbReference type="EMBL" id="CM007895">
    <property type="protein sequence ID" value="OTG22699.1"/>
    <property type="molecule type" value="Genomic_DNA"/>
</dbReference>
<evidence type="ECO:0000313" key="1">
    <source>
        <dbReference type="EMBL" id="KAF5801898.1"/>
    </source>
</evidence>
<organism evidence="2 3">
    <name type="scientific">Helianthus annuus</name>
    <name type="common">Common sunflower</name>
    <dbReference type="NCBI Taxonomy" id="4232"/>
    <lineage>
        <taxon>Eukaryota</taxon>
        <taxon>Viridiplantae</taxon>
        <taxon>Streptophyta</taxon>
        <taxon>Embryophyta</taxon>
        <taxon>Tracheophyta</taxon>
        <taxon>Spermatophyta</taxon>
        <taxon>Magnoliopsida</taxon>
        <taxon>eudicotyledons</taxon>
        <taxon>Gunneridae</taxon>
        <taxon>Pentapetalae</taxon>
        <taxon>asterids</taxon>
        <taxon>campanulids</taxon>
        <taxon>Asterales</taxon>
        <taxon>Asteraceae</taxon>
        <taxon>Asteroideae</taxon>
        <taxon>Heliantheae alliance</taxon>
        <taxon>Heliantheae</taxon>
        <taxon>Helianthus</taxon>
    </lineage>
</organism>